<organism evidence="2 3">
    <name type="scientific">Papaver atlanticum</name>
    <dbReference type="NCBI Taxonomy" id="357466"/>
    <lineage>
        <taxon>Eukaryota</taxon>
        <taxon>Viridiplantae</taxon>
        <taxon>Streptophyta</taxon>
        <taxon>Embryophyta</taxon>
        <taxon>Tracheophyta</taxon>
        <taxon>Spermatophyta</taxon>
        <taxon>Magnoliopsida</taxon>
        <taxon>Ranunculales</taxon>
        <taxon>Papaveraceae</taxon>
        <taxon>Papaveroideae</taxon>
        <taxon>Papaver</taxon>
    </lineage>
</organism>
<proteinExistence type="predicted"/>
<reference evidence="2" key="1">
    <citation type="submission" date="2022-04" db="EMBL/GenBank/DDBJ databases">
        <title>A functionally conserved STORR gene fusion in Papaver species that diverged 16.8 million years ago.</title>
        <authorList>
            <person name="Catania T."/>
        </authorList>
    </citation>
    <scope>NUCLEOTIDE SEQUENCE</scope>
    <source>
        <strain evidence="2">S-188037</strain>
    </source>
</reference>
<evidence type="ECO:0000313" key="2">
    <source>
        <dbReference type="EMBL" id="KAI3879891.1"/>
    </source>
</evidence>
<sequence>RGCFVPETNPDALFIAYRIVEIVLSYGIIRLLIEIKMGMRQKRSMQPLLILNSITFQQHESIL</sequence>
<feature type="non-terminal residue" evidence="2">
    <location>
        <position position="63"/>
    </location>
</feature>
<evidence type="ECO:0000256" key="1">
    <source>
        <dbReference type="SAM" id="Phobius"/>
    </source>
</evidence>
<dbReference type="Proteomes" id="UP001202328">
    <property type="component" value="Unassembled WGS sequence"/>
</dbReference>
<feature type="non-terminal residue" evidence="2">
    <location>
        <position position="1"/>
    </location>
</feature>
<keyword evidence="1" id="KW-0472">Membrane</keyword>
<dbReference type="AlphaFoldDB" id="A0AAD4S9W6"/>
<gene>
    <name evidence="2" type="ORF">MKW98_018130</name>
</gene>
<feature type="transmembrane region" description="Helical" evidence="1">
    <location>
        <begin position="12"/>
        <end position="33"/>
    </location>
</feature>
<comment type="caution">
    <text evidence="2">The sequence shown here is derived from an EMBL/GenBank/DDBJ whole genome shotgun (WGS) entry which is preliminary data.</text>
</comment>
<protein>
    <submittedName>
        <fullName evidence="2">Uncharacterized protein</fullName>
    </submittedName>
</protein>
<keyword evidence="3" id="KW-1185">Reference proteome</keyword>
<evidence type="ECO:0000313" key="3">
    <source>
        <dbReference type="Proteomes" id="UP001202328"/>
    </source>
</evidence>
<name>A0AAD4S9W6_9MAGN</name>
<keyword evidence="1" id="KW-0812">Transmembrane</keyword>
<dbReference type="EMBL" id="JAJJMB010012240">
    <property type="protein sequence ID" value="KAI3879891.1"/>
    <property type="molecule type" value="Genomic_DNA"/>
</dbReference>
<accession>A0AAD4S9W6</accession>
<keyword evidence="1" id="KW-1133">Transmembrane helix</keyword>